<dbReference type="PANTHER" id="PTHR12461">
    <property type="entry name" value="HYPOXIA-INDUCIBLE FACTOR 1 ALPHA INHIBITOR-RELATED"/>
    <property type="match status" value="1"/>
</dbReference>
<evidence type="ECO:0000313" key="3">
    <source>
        <dbReference type="Proteomes" id="UP000245812"/>
    </source>
</evidence>
<evidence type="ECO:0000313" key="2">
    <source>
        <dbReference type="EMBL" id="PWK92366.1"/>
    </source>
</evidence>
<dbReference type="Gene3D" id="2.60.120.650">
    <property type="entry name" value="Cupin"/>
    <property type="match status" value="1"/>
</dbReference>
<dbReference type="Proteomes" id="UP000245812">
    <property type="component" value="Unassembled WGS sequence"/>
</dbReference>
<dbReference type="PROSITE" id="PS51184">
    <property type="entry name" value="JMJC"/>
    <property type="match status" value="1"/>
</dbReference>
<dbReference type="OrthoDB" id="479699at2"/>
<dbReference type="PANTHER" id="PTHR12461:SF105">
    <property type="entry name" value="HYPOXIA-INDUCIBLE FACTOR 1-ALPHA INHIBITOR"/>
    <property type="match status" value="1"/>
</dbReference>
<organism evidence="2 3">
    <name type="scientific">Fulvimonas soli</name>
    <dbReference type="NCBI Taxonomy" id="155197"/>
    <lineage>
        <taxon>Bacteria</taxon>
        <taxon>Pseudomonadati</taxon>
        <taxon>Pseudomonadota</taxon>
        <taxon>Gammaproteobacteria</taxon>
        <taxon>Lysobacterales</taxon>
        <taxon>Rhodanobacteraceae</taxon>
        <taxon>Fulvimonas</taxon>
    </lineage>
</organism>
<reference evidence="2 3" key="1">
    <citation type="submission" date="2018-05" db="EMBL/GenBank/DDBJ databases">
        <title>Genomic Encyclopedia of Type Strains, Phase IV (KMG-IV): sequencing the most valuable type-strain genomes for metagenomic binning, comparative biology and taxonomic classification.</title>
        <authorList>
            <person name="Goeker M."/>
        </authorList>
    </citation>
    <scope>NUCLEOTIDE SEQUENCE [LARGE SCALE GENOMIC DNA]</scope>
    <source>
        <strain evidence="2 3">DSM 14263</strain>
    </source>
</reference>
<dbReference type="SUPFAM" id="SSF51197">
    <property type="entry name" value="Clavaminate synthase-like"/>
    <property type="match status" value="1"/>
</dbReference>
<dbReference type="AlphaFoldDB" id="A0A316II23"/>
<accession>A0A316II23</accession>
<comment type="caution">
    <text evidence="2">The sequence shown here is derived from an EMBL/GenBank/DDBJ whole genome shotgun (WGS) entry which is preliminary data.</text>
</comment>
<feature type="domain" description="JmjC" evidence="1">
    <location>
        <begin position="129"/>
        <end position="283"/>
    </location>
</feature>
<dbReference type="SMART" id="SM00558">
    <property type="entry name" value="JmjC"/>
    <property type="match status" value="1"/>
</dbReference>
<dbReference type="EMBL" id="QGHC01000002">
    <property type="protein sequence ID" value="PWK92366.1"/>
    <property type="molecule type" value="Genomic_DNA"/>
</dbReference>
<name>A0A316II23_9GAMM</name>
<protein>
    <recommendedName>
        <fullName evidence="1">JmjC domain-containing protein</fullName>
    </recommendedName>
</protein>
<dbReference type="InterPro" id="IPR003347">
    <property type="entry name" value="JmjC_dom"/>
</dbReference>
<dbReference type="RefSeq" id="WP_109722210.1">
    <property type="nucleotide sequence ID" value="NZ_MSZV01000075.1"/>
</dbReference>
<sequence length="357" mass="39944">METKKIPSYGLAEFAELIRRTPDVLESHPCHVTGFVEQWPAWRRWNDLDKLAQLFGHLPVTAGAPQFITNRHARMCQVRTTFGTYLDYVRNPDQLETLFEGSWVKGDAALLRDLGLPLYCGNLQLVRHASEPVLGDITPLTPGGLDFINSDIPYYYQSGNHVWLYVSRAGALTPLHQDNNAVIAYLAQLKGHKEAILYSPRDKAHFYNPAVGYLDPLHPDEGDFPTWRQAQPWVGSLAPGELLIWGPNWAHHVVTRSHSITVSFDIVNDLNLEAYAASMDWRAELGAFAQKQASLVRSRVDDEDVLRLLDGGSAEALGRALMVCVLRAAVRGTLSERSRQVKERLLRALVEAEAMAA</sequence>
<proteinExistence type="predicted"/>
<evidence type="ECO:0000259" key="1">
    <source>
        <dbReference type="PROSITE" id="PS51184"/>
    </source>
</evidence>
<dbReference type="InterPro" id="IPR041667">
    <property type="entry name" value="Cupin_8"/>
</dbReference>
<keyword evidence="3" id="KW-1185">Reference proteome</keyword>
<gene>
    <name evidence="2" type="ORF">C7456_10299</name>
</gene>
<dbReference type="Pfam" id="PF13621">
    <property type="entry name" value="Cupin_8"/>
    <property type="match status" value="1"/>
</dbReference>